<accession>A0ABQ5GGT1</accession>
<dbReference type="Pfam" id="PF07727">
    <property type="entry name" value="RVT_2"/>
    <property type="match status" value="1"/>
</dbReference>
<evidence type="ECO:0000259" key="3">
    <source>
        <dbReference type="Pfam" id="PF07727"/>
    </source>
</evidence>
<feature type="compositionally biased region" description="Basic and acidic residues" evidence="2">
    <location>
        <begin position="1563"/>
        <end position="1575"/>
    </location>
</feature>
<proteinExistence type="predicted"/>
<feature type="compositionally biased region" description="Low complexity" evidence="2">
    <location>
        <begin position="1592"/>
        <end position="1605"/>
    </location>
</feature>
<feature type="compositionally biased region" description="Basic and acidic residues" evidence="2">
    <location>
        <begin position="1539"/>
        <end position="1554"/>
    </location>
</feature>
<name>A0ABQ5GGT1_9ASTR</name>
<sequence>MISSISNKTKSVTVCNDSLKSRTSNVNVVCVTCGNCVFNSNHDACVSKFIHDVNARTNTPNVVPISTRKPKQKANQSIATPHNKRVASKSTIQKSKSYFRMLYEKTNCSSISYCSLLTLECRVIYGKPQVVVYFVEKYLDLEKNLHQLPIMFHGVRINVFLNFSTDSTIDGIHKGYERFQSLLSQLEIHGAGVSTEDANQKFLRSLPSAWLQVSLIMRNKPGMDSLNYYDAPKRGTRLNDASVEIKAYTQGLKKVEAQLVAHQQGQLWYEQKIKFMKIDLDDKTDVLTYHKTLLAKAQKEKDDLEVIVDKWNHSTKTLDRIINDQMSASDKFGLGYGDFRYCGNLSYENETSQSVFNTKDSDFENLPLYKQLYKSCEMQAVPPPMTGNYMPSGPDIEIDDSQYTYGPEKTQPSETESQTTELDTCASNISTEISELVCESVVNKSKIEVQPKVWSDAPIIEEYESDSDDEHVYVKIEDLDTPSFATKHVKTSSENVKNSSTHSQKPKVNNKQLDHEITERACFVCGSFSHLIRDCDYHVKLAKQNELHKQNLSKGNGTREKTNKILRKQTWDNAQRINKQNQFVPLAVQTRTGTNPVNTAKASSTNKVSTARQSINRQTVQTSTALKINTVKPMMNGVRPANVSNKTNSPSSRPFKRTTVLKTNFSNQKVYTTKVKEVSTVEEKWVIAVKSSASCKWRKPGYNKNILSKYNSGSSLRNYSSFKDPLGRLKPKQAWAHDRKQGLPCCYQDINGGPVAFGGSRGYITGKGKIQTGKLDFEDVSFVKELQPFNLFSVSQMCDKKNKVLFTDTECLILSPDFKLPDENQILLKVPRQNNMYSFNLENIVPSGGLACLIAKATTNESNKWHRRLGHVNFKNLNRLVKGNLVRGLPTKLFHNDHTCVACQKGKQHKASCKAKGGPREEEQVFLDDLAKLQRQEKEASEEAEALRKNLEQETENLVTQVSVAKSSSTNIFSTVSTTAKASEDDSEIPPLEDIHQDTTDGIFTHSSYDDEVYQMDVKVFLYGKIDEEVYVSQPPGFLDPKYPEKVYKVVKALYGLHQAPRACYNQLRLKALVKDEEASDVDVHLYRANPNWAFGNRGSSFDLGILLNSDYAGANLDRKSTTELSISWQNHYLANAPKKSKHCATSTTEAEYVAWLQSCCGQYGGSKSQCSTNCPVVSTTFVEQFWTSAKSKTINNVRHITAKVAGKFVSISEASIRTDLIFDDADGIDSLPNQAIFDAIQLMGYEGDLTKGKHFSGKVTPLFDTMLVQPTQDEGASSERLSDEQPSPSPAPTSEVPNESLPDSFSAQPSEVPFEQQPDPSPRPSPRPSPKPSPTPIVPDSIPEPTGENLGDHSSNDTSLSGNEDDMTLQNVYDLCISLCKQVSDQAKEIKLLKAKITKHKKQAKPVIKHHKAYMKSVSLQQRFPRKSFSKKHRVHKESVSKQGRKKAKGESSVQRDPLFDVMPEDKIDHMETENAQSEGRTREMVDEDKEFDEVRLSTEDVVSTDKEGVSTDFEKVSTDRPIVSTDGSKVSTDEQVEGTKENNEGTEEKNEGTEEIFEGTEEQREGIEEKVESTEGQIKGTEDQTKEEIATQASQTSTQTPTSMIFGDDETIATLLLNMSQAKAASKEKEKGVELKDVEEIDRPRPTSQRSLLTLKPLPKIDPKDKGKKKIVEEDESESEDDDIPQAVKKFKQLESDEEMARKIQEEWEAEEVRNKIAEEEATNEALIKNFDDIKARIEADRILAEKLQEQEREQFTIEERAKFLHDTIAAQRKFLAQQRSEAIRNRPPTKNQLRIR</sequence>
<evidence type="ECO:0000259" key="4">
    <source>
        <dbReference type="Pfam" id="PF13976"/>
    </source>
</evidence>
<evidence type="ECO:0000313" key="6">
    <source>
        <dbReference type="Proteomes" id="UP001151760"/>
    </source>
</evidence>
<keyword evidence="6" id="KW-1185">Reference proteome</keyword>
<feature type="region of interest" description="Disordered" evidence="2">
    <location>
        <begin position="1272"/>
        <end position="1366"/>
    </location>
</feature>
<feature type="compositionally biased region" description="Acidic residues" evidence="2">
    <location>
        <begin position="1675"/>
        <end position="1686"/>
    </location>
</feature>
<feature type="compositionally biased region" description="Pro residues" evidence="2">
    <location>
        <begin position="1320"/>
        <end position="1338"/>
    </location>
</feature>
<feature type="compositionally biased region" description="Basic and acidic residues" evidence="2">
    <location>
        <begin position="1465"/>
        <end position="1474"/>
    </location>
</feature>
<reference evidence="5" key="1">
    <citation type="journal article" date="2022" name="Int. J. Mol. Sci.">
        <title>Draft Genome of Tanacetum Coccineum: Genomic Comparison of Closely Related Tanacetum-Family Plants.</title>
        <authorList>
            <person name="Yamashiro T."/>
            <person name="Shiraishi A."/>
            <person name="Nakayama K."/>
            <person name="Satake H."/>
        </authorList>
    </citation>
    <scope>NUCLEOTIDE SEQUENCE</scope>
</reference>
<evidence type="ECO:0000313" key="5">
    <source>
        <dbReference type="EMBL" id="GJT74942.1"/>
    </source>
</evidence>
<feature type="compositionally biased region" description="Polar residues" evidence="2">
    <location>
        <begin position="642"/>
        <end position="652"/>
    </location>
</feature>
<evidence type="ECO:0000256" key="2">
    <source>
        <dbReference type="SAM" id="MobiDB-lite"/>
    </source>
</evidence>
<keyword evidence="1" id="KW-0175">Coiled coil</keyword>
<feature type="compositionally biased region" description="Basic and acidic residues" evidence="2">
    <location>
        <begin position="1627"/>
        <end position="1647"/>
    </location>
</feature>
<feature type="region of interest" description="Disordered" evidence="2">
    <location>
        <begin position="488"/>
        <end position="510"/>
    </location>
</feature>
<feature type="compositionally biased region" description="Basic residues" evidence="2">
    <location>
        <begin position="1428"/>
        <end position="1437"/>
    </location>
</feature>
<feature type="compositionally biased region" description="Polar residues" evidence="2">
    <location>
        <begin position="1296"/>
        <end position="1310"/>
    </location>
</feature>
<gene>
    <name evidence="5" type="ORF">Tco_1041667</name>
</gene>
<feature type="region of interest" description="Disordered" evidence="2">
    <location>
        <begin position="1626"/>
        <end position="1689"/>
    </location>
</feature>
<comment type="caution">
    <text evidence="5">The sequence shown here is derived from an EMBL/GenBank/DDBJ whole genome shotgun (WGS) entry which is preliminary data.</text>
</comment>
<reference evidence="5" key="2">
    <citation type="submission" date="2022-01" db="EMBL/GenBank/DDBJ databases">
        <authorList>
            <person name="Yamashiro T."/>
            <person name="Shiraishi A."/>
            <person name="Satake H."/>
            <person name="Nakayama K."/>
        </authorList>
    </citation>
    <scope>NUCLEOTIDE SEQUENCE</scope>
</reference>
<feature type="region of interest" description="Disordered" evidence="2">
    <location>
        <begin position="1428"/>
        <end position="1607"/>
    </location>
</feature>
<feature type="region of interest" description="Disordered" evidence="2">
    <location>
        <begin position="594"/>
        <end position="620"/>
    </location>
</feature>
<dbReference type="Pfam" id="PF13976">
    <property type="entry name" value="gag_pre-integrs"/>
    <property type="match status" value="1"/>
</dbReference>
<feature type="coiled-coil region" evidence="1">
    <location>
        <begin position="1703"/>
        <end position="1753"/>
    </location>
</feature>
<protein>
    <submittedName>
        <fullName evidence="5">Ribonuclease H-like domain-containing protein</fullName>
    </submittedName>
</protein>
<dbReference type="InterPro" id="IPR013103">
    <property type="entry name" value="RVT_2"/>
</dbReference>
<dbReference type="EMBL" id="BQNB010018485">
    <property type="protein sequence ID" value="GJT74942.1"/>
    <property type="molecule type" value="Genomic_DNA"/>
</dbReference>
<feature type="domain" description="Reverse transcriptase Ty1/copia-type" evidence="3">
    <location>
        <begin position="1009"/>
        <end position="1069"/>
    </location>
</feature>
<feature type="compositionally biased region" description="Basic and acidic residues" evidence="2">
    <location>
        <begin position="1582"/>
        <end position="1591"/>
    </location>
</feature>
<feature type="compositionally biased region" description="Polar residues" evidence="2">
    <location>
        <begin position="492"/>
        <end position="510"/>
    </location>
</feature>
<dbReference type="InterPro" id="IPR025724">
    <property type="entry name" value="GAG-pre-integrase_dom"/>
</dbReference>
<feature type="region of interest" description="Disordered" evidence="2">
    <location>
        <begin position="636"/>
        <end position="655"/>
    </location>
</feature>
<dbReference type="Proteomes" id="UP001151760">
    <property type="component" value="Unassembled WGS sequence"/>
</dbReference>
<feature type="region of interest" description="Disordered" evidence="2">
    <location>
        <begin position="392"/>
        <end position="420"/>
    </location>
</feature>
<organism evidence="5 6">
    <name type="scientific">Tanacetum coccineum</name>
    <dbReference type="NCBI Taxonomy" id="301880"/>
    <lineage>
        <taxon>Eukaryota</taxon>
        <taxon>Viridiplantae</taxon>
        <taxon>Streptophyta</taxon>
        <taxon>Embryophyta</taxon>
        <taxon>Tracheophyta</taxon>
        <taxon>Spermatophyta</taxon>
        <taxon>Magnoliopsida</taxon>
        <taxon>eudicotyledons</taxon>
        <taxon>Gunneridae</taxon>
        <taxon>Pentapetalae</taxon>
        <taxon>asterids</taxon>
        <taxon>campanulids</taxon>
        <taxon>Asterales</taxon>
        <taxon>Asteraceae</taxon>
        <taxon>Asteroideae</taxon>
        <taxon>Anthemideae</taxon>
        <taxon>Anthemidinae</taxon>
        <taxon>Tanacetum</taxon>
    </lineage>
</organism>
<feature type="compositionally biased region" description="Low complexity" evidence="2">
    <location>
        <begin position="408"/>
        <end position="420"/>
    </location>
</feature>
<evidence type="ECO:0000256" key="1">
    <source>
        <dbReference type="SAM" id="Coils"/>
    </source>
</evidence>
<feature type="domain" description="GAG-pre-integrase" evidence="4">
    <location>
        <begin position="835"/>
        <end position="908"/>
    </location>
</feature>
<feature type="coiled-coil region" evidence="1">
    <location>
        <begin position="930"/>
        <end position="961"/>
    </location>
</feature>
<feature type="compositionally biased region" description="Basic and acidic residues" evidence="2">
    <location>
        <begin position="1494"/>
        <end position="1520"/>
    </location>
</feature>